<dbReference type="AlphaFoldDB" id="A8PBL7"/>
<dbReference type="EMBL" id="AACS02000004">
    <property type="protein sequence ID" value="EAU81661.1"/>
    <property type="molecule type" value="Genomic_DNA"/>
</dbReference>
<keyword evidence="2" id="KW-1185">Reference proteome</keyword>
<dbReference type="RefSeq" id="XP_001840214.1">
    <property type="nucleotide sequence ID" value="XM_001840162.1"/>
</dbReference>
<evidence type="ECO:0000313" key="1">
    <source>
        <dbReference type="EMBL" id="EAU81661.1"/>
    </source>
</evidence>
<evidence type="ECO:0000313" key="2">
    <source>
        <dbReference type="Proteomes" id="UP000001861"/>
    </source>
</evidence>
<dbReference type="Proteomes" id="UP000001861">
    <property type="component" value="Unassembled WGS sequence"/>
</dbReference>
<comment type="caution">
    <text evidence="1">The sequence shown here is derived from an EMBL/GenBank/DDBJ whole genome shotgun (WGS) entry which is preliminary data.</text>
</comment>
<name>A8PBL7_COPC7</name>
<dbReference type="GeneID" id="6016846"/>
<protein>
    <submittedName>
        <fullName evidence="1">Uncharacterized protein</fullName>
    </submittedName>
</protein>
<dbReference type="KEGG" id="cci:CC1G_02677"/>
<gene>
    <name evidence="1" type="ORF">CC1G_02677</name>
</gene>
<accession>A8PBL7</accession>
<proteinExistence type="predicted"/>
<dbReference type="VEuPathDB" id="FungiDB:CC1G_02677"/>
<reference evidence="1 2" key="1">
    <citation type="journal article" date="2010" name="Proc. Natl. Acad. Sci. U.S.A.">
        <title>Insights into evolution of multicellular fungi from the assembled chromosomes of the mushroom Coprinopsis cinerea (Coprinus cinereus).</title>
        <authorList>
            <person name="Stajich J.E."/>
            <person name="Wilke S.K."/>
            <person name="Ahren D."/>
            <person name="Au C.H."/>
            <person name="Birren B.W."/>
            <person name="Borodovsky M."/>
            <person name="Burns C."/>
            <person name="Canback B."/>
            <person name="Casselton L.A."/>
            <person name="Cheng C.K."/>
            <person name="Deng J."/>
            <person name="Dietrich F.S."/>
            <person name="Fargo D.C."/>
            <person name="Farman M.L."/>
            <person name="Gathman A.C."/>
            <person name="Goldberg J."/>
            <person name="Guigo R."/>
            <person name="Hoegger P.J."/>
            <person name="Hooker J.B."/>
            <person name="Huggins A."/>
            <person name="James T.Y."/>
            <person name="Kamada T."/>
            <person name="Kilaru S."/>
            <person name="Kodira C."/>
            <person name="Kues U."/>
            <person name="Kupfer D."/>
            <person name="Kwan H.S."/>
            <person name="Lomsadze A."/>
            <person name="Li W."/>
            <person name="Lilly W.W."/>
            <person name="Ma L.J."/>
            <person name="Mackey A.J."/>
            <person name="Manning G."/>
            <person name="Martin F."/>
            <person name="Muraguchi H."/>
            <person name="Natvig D.O."/>
            <person name="Palmerini H."/>
            <person name="Ramesh M.A."/>
            <person name="Rehmeyer C.J."/>
            <person name="Roe B.A."/>
            <person name="Shenoy N."/>
            <person name="Stanke M."/>
            <person name="Ter-Hovhannisyan V."/>
            <person name="Tunlid A."/>
            <person name="Velagapudi R."/>
            <person name="Vision T.J."/>
            <person name="Zeng Q."/>
            <person name="Zolan M.E."/>
            <person name="Pukkila P.J."/>
        </authorList>
    </citation>
    <scope>NUCLEOTIDE SEQUENCE [LARGE SCALE GENOMIC DNA]</scope>
    <source>
        <strain evidence="2">Okayama-7 / 130 / ATCC MYA-4618 / FGSC 9003</strain>
    </source>
</reference>
<dbReference type="InParanoid" id="A8PBL7"/>
<organism evidence="1 2">
    <name type="scientific">Coprinopsis cinerea (strain Okayama-7 / 130 / ATCC MYA-4618 / FGSC 9003)</name>
    <name type="common">Inky cap fungus</name>
    <name type="synonym">Hormographiella aspergillata</name>
    <dbReference type="NCBI Taxonomy" id="240176"/>
    <lineage>
        <taxon>Eukaryota</taxon>
        <taxon>Fungi</taxon>
        <taxon>Dikarya</taxon>
        <taxon>Basidiomycota</taxon>
        <taxon>Agaricomycotina</taxon>
        <taxon>Agaricomycetes</taxon>
        <taxon>Agaricomycetidae</taxon>
        <taxon>Agaricales</taxon>
        <taxon>Agaricineae</taxon>
        <taxon>Psathyrellaceae</taxon>
        <taxon>Coprinopsis</taxon>
    </lineage>
</organism>
<sequence length="227" mass="25845">MSSLSARDFFTWLVDHAATENPGLFADLWDVVIRCSQEMIAWKDFLLLATPREEHEEEKLSQSESEFEFEFDIERFTQAVDIHLSEQCRLNFGLTEEEEQTIHQAIQHAPASTMGLILHFRANPRDFEAALRGLFHMNCNIFPARSIAGSSTTTHPFGPLQACCRTVDRSLFATHVYVQHGVGAFYELARERRQQGVPGHFDMQTQVVCPKMECGQLVMAVYLGVPH</sequence>